<dbReference type="Pfam" id="PF14008">
    <property type="entry name" value="Metallophos_C"/>
    <property type="match status" value="1"/>
</dbReference>
<dbReference type="Proteomes" id="UP000654075">
    <property type="component" value="Unassembled WGS sequence"/>
</dbReference>
<reference evidence="2" key="1">
    <citation type="submission" date="2021-02" db="EMBL/GenBank/DDBJ databases">
        <authorList>
            <person name="Dougan E. K."/>
            <person name="Rhodes N."/>
            <person name="Thang M."/>
            <person name="Chan C."/>
        </authorList>
    </citation>
    <scope>NUCLEOTIDE SEQUENCE</scope>
</reference>
<sequence>PVVVNLGTGGANLNHVNKTLPPLFEVADDKHFGYCRISADAEKLSLEFVRSDGSGVHDRLALHKSTDRLRSTLDELVV</sequence>
<gene>
    <name evidence="2" type="ORF">PGLA1383_LOCUS48646</name>
</gene>
<dbReference type="InterPro" id="IPR025733">
    <property type="entry name" value="PAPs_C"/>
</dbReference>
<dbReference type="EMBL" id="CAJNNV010030508">
    <property type="protein sequence ID" value="CAE8632717.1"/>
    <property type="molecule type" value="Genomic_DNA"/>
</dbReference>
<organism evidence="2 3">
    <name type="scientific">Polarella glacialis</name>
    <name type="common">Dinoflagellate</name>
    <dbReference type="NCBI Taxonomy" id="89957"/>
    <lineage>
        <taxon>Eukaryota</taxon>
        <taxon>Sar</taxon>
        <taxon>Alveolata</taxon>
        <taxon>Dinophyceae</taxon>
        <taxon>Suessiales</taxon>
        <taxon>Suessiaceae</taxon>
        <taxon>Polarella</taxon>
    </lineage>
</organism>
<protein>
    <recommendedName>
        <fullName evidence="1">Purple acid phosphatase C-terminal domain-containing protein</fullName>
    </recommendedName>
</protein>
<feature type="non-terminal residue" evidence="2">
    <location>
        <position position="1"/>
    </location>
</feature>
<accession>A0A813H4Q1</accession>
<name>A0A813H4Q1_POLGL</name>
<keyword evidence="3" id="KW-1185">Reference proteome</keyword>
<proteinExistence type="predicted"/>
<evidence type="ECO:0000313" key="2">
    <source>
        <dbReference type="EMBL" id="CAE8632717.1"/>
    </source>
</evidence>
<comment type="caution">
    <text evidence="2">The sequence shown here is derived from an EMBL/GenBank/DDBJ whole genome shotgun (WGS) entry which is preliminary data.</text>
</comment>
<evidence type="ECO:0000259" key="1">
    <source>
        <dbReference type="Pfam" id="PF14008"/>
    </source>
</evidence>
<dbReference type="AlphaFoldDB" id="A0A813H4Q1"/>
<feature type="domain" description="Purple acid phosphatase C-terminal" evidence="1">
    <location>
        <begin position="1"/>
        <end position="58"/>
    </location>
</feature>
<evidence type="ECO:0000313" key="3">
    <source>
        <dbReference type="Proteomes" id="UP000654075"/>
    </source>
</evidence>